<dbReference type="InterPro" id="IPR029066">
    <property type="entry name" value="PLP-binding_barrel"/>
</dbReference>
<evidence type="ECO:0000256" key="10">
    <source>
        <dbReference type="ARBA" id="ARBA00055764"/>
    </source>
</evidence>
<sequence>MAFINPLVSYPQPQIREALLSHYKGRSVDDIPTPSLLIKESVINGNTTRALKRLERTNYKFRAHVKTHKTIEIARKQLGYDLPEYDGKKYDSIVVSTLQEAFSILNHQTQTGDVFVNDIVYGLPNITPDTLVKVVELQKQVKNFRLLVDNIEHLKILKKFSREHEIKTPWSLFVKLDAGTARAGISDDYVLGQVLSEIISSEELSLFGLYVHAGHSYDSRTVEESEAHFFEELETIVKGLNVLKNKVPDYDLETVVGSVGATPTLHSLEHDLFTETSKKVEELVKATEAQIEVHAGNYSICDLQQASTGCINIDNIAVSVLGSVISQYPRRKHPVGELLTNTGVISLSREVSPNFPGFGKVIVDIKYGEWAVNRVSQEHGILQPSNGSDAKLIPIGTKIKIVPNHACITANSYNAYYVIDDDDKVVDIYIPWRGW</sequence>
<dbReference type="Pfam" id="PF14031">
    <property type="entry name" value="D-ser_dehydrat"/>
    <property type="match status" value="1"/>
</dbReference>
<feature type="domain" description="D-serine dehydratase-like" evidence="14">
    <location>
        <begin position="317"/>
        <end position="420"/>
    </location>
</feature>
<comment type="catalytic activity">
    <reaction evidence="9">
        <text>D-serine = pyruvate + NH4(+)</text>
        <dbReference type="Rhea" id="RHEA:13977"/>
        <dbReference type="ChEBI" id="CHEBI:15361"/>
        <dbReference type="ChEBI" id="CHEBI:28938"/>
        <dbReference type="ChEBI" id="CHEBI:35247"/>
        <dbReference type="EC" id="4.3.1.18"/>
    </reaction>
    <physiologicalReaction direction="left-to-right" evidence="9">
        <dbReference type="Rhea" id="RHEA:13978"/>
    </physiologicalReaction>
</comment>
<protein>
    <recommendedName>
        <fullName evidence="12">D-serine dehydratase</fullName>
        <ecNumber evidence="11">4.3.1.18</ecNumber>
    </recommendedName>
    <alternativeName>
        <fullName evidence="13">D-serine deaminase</fullName>
    </alternativeName>
</protein>
<keyword evidence="6" id="KW-0862">Zinc</keyword>
<keyword evidence="8" id="KW-0456">Lyase</keyword>
<evidence type="ECO:0000256" key="9">
    <source>
        <dbReference type="ARBA" id="ARBA00051198"/>
    </source>
</evidence>
<dbReference type="GO" id="GO:0036088">
    <property type="term" value="P:D-serine catabolic process"/>
    <property type="evidence" value="ECO:0007669"/>
    <property type="project" value="TreeGrafter"/>
</dbReference>
<name>K0KZM1_WICCF</name>
<dbReference type="Proteomes" id="UP000009328">
    <property type="component" value="Unassembled WGS sequence"/>
</dbReference>
<dbReference type="FunFam" id="3.20.20.10:FF:000016">
    <property type="entry name" value="D-serine dehydratase"/>
    <property type="match status" value="1"/>
</dbReference>
<evidence type="ECO:0000256" key="13">
    <source>
        <dbReference type="ARBA" id="ARBA00075219"/>
    </source>
</evidence>
<dbReference type="eggNOG" id="ENOG502QRZ0">
    <property type="taxonomic scope" value="Eukaryota"/>
</dbReference>
<proteinExistence type="inferred from homology"/>
<dbReference type="EMBL" id="CAIF01000270">
    <property type="protein sequence ID" value="CCH46759.1"/>
    <property type="molecule type" value="Genomic_DNA"/>
</dbReference>
<dbReference type="GO" id="GO:0046872">
    <property type="term" value="F:metal ion binding"/>
    <property type="evidence" value="ECO:0007669"/>
    <property type="project" value="UniProtKB-KW"/>
</dbReference>
<dbReference type="EC" id="4.3.1.18" evidence="11"/>
<evidence type="ECO:0000313" key="15">
    <source>
        <dbReference type="EMBL" id="CCH46759.1"/>
    </source>
</evidence>
<evidence type="ECO:0000313" key="16">
    <source>
        <dbReference type="Proteomes" id="UP000009328"/>
    </source>
</evidence>
<evidence type="ECO:0000256" key="12">
    <source>
        <dbReference type="ARBA" id="ARBA00069616"/>
    </source>
</evidence>
<keyword evidence="15" id="KW-0413">Isomerase</keyword>
<evidence type="ECO:0000256" key="3">
    <source>
        <dbReference type="ARBA" id="ARBA00005323"/>
    </source>
</evidence>
<organism evidence="15 16">
    <name type="scientific">Wickerhamomyces ciferrii (strain ATCC 14091 / BCRC 22168 / CBS 111 / JCM 3599 / NBRC 0793 / NRRL Y-1031 F-60-10)</name>
    <name type="common">Yeast</name>
    <name type="synonym">Pichia ciferrii</name>
    <dbReference type="NCBI Taxonomy" id="1206466"/>
    <lineage>
        <taxon>Eukaryota</taxon>
        <taxon>Fungi</taxon>
        <taxon>Dikarya</taxon>
        <taxon>Ascomycota</taxon>
        <taxon>Saccharomycotina</taxon>
        <taxon>Saccharomycetes</taxon>
        <taxon>Phaffomycetales</taxon>
        <taxon>Wickerhamomycetaceae</taxon>
        <taxon>Wickerhamomyces</taxon>
    </lineage>
</organism>
<evidence type="ECO:0000259" key="14">
    <source>
        <dbReference type="SMART" id="SM01119"/>
    </source>
</evidence>
<dbReference type="InParanoid" id="K0KZM1"/>
<comment type="similarity">
    <text evidence="3">Belongs to the DSD1 family.</text>
</comment>
<dbReference type="GO" id="GO:0009636">
    <property type="term" value="P:response to toxic substance"/>
    <property type="evidence" value="ECO:0007669"/>
    <property type="project" value="UniProtKB-KW"/>
</dbReference>
<dbReference type="InterPro" id="IPR042208">
    <property type="entry name" value="D-ser_dehydrat-like_sf"/>
</dbReference>
<dbReference type="InterPro" id="IPR026956">
    <property type="entry name" value="D-ser_dehydrat-like_dom"/>
</dbReference>
<keyword evidence="5" id="KW-0479">Metal-binding</keyword>
<evidence type="ECO:0000256" key="1">
    <source>
        <dbReference type="ARBA" id="ARBA00001933"/>
    </source>
</evidence>
<reference evidence="15 16" key="1">
    <citation type="journal article" date="2012" name="Eukaryot. Cell">
        <title>Draft genome sequence of Wickerhamomyces ciferrii NRRL Y-1031 F-60-10.</title>
        <authorList>
            <person name="Schneider J."/>
            <person name="Andrea H."/>
            <person name="Blom J."/>
            <person name="Jaenicke S."/>
            <person name="Ruckert C."/>
            <person name="Schorsch C."/>
            <person name="Szczepanowski R."/>
            <person name="Farwick M."/>
            <person name="Goesmann A."/>
            <person name="Puhler A."/>
            <person name="Schaffer S."/>
            <person name="Tauch A."/>
            <person name="Kohler T."/>
            <person name="Brinkrolf K."/>
        </authorList>
    </citation>
    <scope>NUCLEOTIDE SEQUENCE [LARGE SCALE GENOMIC DNA]</scope>
    <source>
        <strain evidence="16">ATCC 14091 / BCRC 22168 / CBS 111 / JCM 3599 / NBRC 0793 / NRRL Y-1031 F-60-10</strain>
    </source>
</reference>
<dbReference type="Gene3D" id="3.20.20.10">
    <property type="entry name" value="Alanine racemase"/>
    <property type="match status" value="1"/>
</dbReference>
<comment type="cofactor">
    <cofactor evidence="2">
        <name>Zn(2+)</name>
        <dbReference type="ChEBI" id="CHEBI:29105"/>
    </cofactor>
</comment>
<comment type="caution">
    <text evidence="15">The sequence shown here is derived from an EMBL/GenBank/DDBJ whole genome shotgun (WGS) entry which is preliminary data.</text>
</comment>
<dbReference type="InterPro" id="IPR051466">
    <property type="entry name" value="D-amino_acid_metab_enzyme"/>
</dbReference>
<dbReference type="SMART" id="SM01119">
    <property type="entry name" value="D-ser_dehydrat"/>
    <property type="match status" value="1"/>
</dbReference>
<keyword evidence="4" id="KW-0216">Detoxification</keyword>
<keyword evidence="7" id="KW-0663">Pyridoxal phosphate</keyword>
<accession>K0KZM1</accession>
<evidence type="ECO:0000256" key="2">
    <source>
        <dbReference type="ARBA" id="ARBA00001947"/>
    </source>
</evidence>
<dbReference type="AlphaFoldDB" id="K0KZM1"/>
<dbReference type="InterPro" id="IPR001608">
    <property type="entry name" value="Ala_racemase_N"/>
</dbReference>
<evidence type="ECO:0000256" key="11">
    <source>
        <dbReference type="ARBA" id="ARBA00066349"/>
    </source>
</evidence>
<dbReference type="Pfam" id="PF01168">
    <property type="entry name" value="Ala_racemase_N"/>
    <property type="match status" value="1"/>
</dbReference>
<dbReference type="Gene3D" id="2.40.37.20">
    <property type="entry name" value="D-serine dehydratase-like domain"/>
    <property type="match status" value="1"/>
</dbReference>
<comment type="cofactor">
    <cofactor evidence="1">
        <name>pyridoxal 5'-phosphate</name>
        <dbReference type="ChEBI" id="CHEBI:597326"/>
    </cofactor>
</comment>
<evidence type="ECO:0000256" key="8">
    <source>
        <dbReference type="ARBA" id="ARBA00023239"/>
    </source>
</evidence>
<dbReference type="PANTHER" id="PTHR28004">
    <property type="entry name" value="ZGC:162816-RELATED"/>
    <property type="match status" value="1"/>
</dbReference>
<evidence type="ECO:0000256" key="6">
    <source>
        <dbReference type="ARBA" id="ARBA00022833"/>
    </source>
</evidence>
<keyword evidence="16" id="KW-1185">Reference proteome</keyword>
<dbReference type="STRING" id="1206466.K0KZM1"/>
<dbReference type="HOGENOM" id="CLU_031639_0_0_1"/>
<dbReference type="FunCoup" id="K0KZM1">
    <property type="interactions" value="42"/>
</dbReference>
<dbReference type="SUPFAM" id="SSF51419">
    <property type="entry name" value="PLP-binding barrel"/>
    <property type="match status" value="1"/>
</dbReference>
<dbReference type="GO" id="GO:0008721">
    <property type="term" value="F:D-serine ammonia-lyase activity"/>
    <property type="evidence" value="ECO:0007669"/>
    <property type="project" value="UniProtKB-EC"/>
</dbReference>
<comment type="function">
    <text evidence="10">Catalyzes the conversion of D-serine to pyruvate and ammonia. May play a role in D-serine detoxification.</text>
</comment>
<dbReference type="GO" id="GO:0016853">
    <property type="term" value="F:isomerase activity"/>
    <property type="evidence" value="ECO:0007669"/>
    <property type="project" value="UniProtKB-KW"/>
</dbReference>
<evidence type="ECO:0000256" key="4">
    <source>
        <dbReference type="ARBA" id="ARBA00022575"/>
    </source>
</evidence>
<evidence type="ECO:0000256" key="5">
    <source>
        <dbReference type="ARBA" id="ARBA00022723"/>
    </source>
</evidence>
<gene>
    <name evidence="15" type="ORF">BN7_6358</name>
</gene>
<evidence type="ECO:0000256" key="7">
    <source>
        <dbReference type="ARBA" id="ARBA00022898"/>
    </source>
</evidence>
<dbReference type="PANTHER" id="PTHR28004:SF2">
    <property type="entry name" value="D-SERINE DEHYDRATASE"/>
    <property type="match status" value="1"/>
</dbReference>